<dbReference type="SMART" id="SM00360">
    <property type="entry name" value="RRM"/>
    <property type="match status" value="5"/>
</dbReference>
<dbReference type="KEGG" id="som:SOMG_00930"/>
<dbReference type="GO" id="GO:1990904">
    <property type="term" value="C:ribonucleoprotein complex"/>
    <property type="evidence" value="ECO:0007669"/>
    <property type="project" value="UniProtKB-KW"/>
</dbReference>
<keyword evidence="4" id="KW-0698">rRNA processing</keyword>
<evidence type="ECO:0000256" key="10">
    <source>
        <dbReference type="SAM" id="MobiDB-lite"/>
    </source>
</evidence>
<feature type="compositionally biased region" description="Basic and acidic residues" evidence="10">
    <location>
        <begin position="224"/>
        <end position="240"/>
    </location>
</feature>
<feature type="domain" description="RRM" evidence="11">
    <location>
        <begin position="509"/>
        <end position="581"/>
    </location>
</feature>
<feature type="domain" description="RRM" evidence="11">
    <location>
        <begin position="326"/>
        <end position="404"/>
    </location>
</feature>
<dbReference type="InterPro" id="IPR012677">
    <property type="entry name" value="Nucleotide-bd_a/b_plait_sf"/>
</dbReference>
<evidence type="ECO:0000256" key="7">
    <source>
        <dbReference type="ARBA" id="ARBA00023242"/>
    </source>
</evidence>
<feature type="region of interest" description="Disordered" evidence="10">
    <location>
        <begin position="161"/>
        <end position="314"/>
    </location>
</feature>
<dbReference type="GO" id="GO:0005634">
    <property type="term" value="C:nucleus"/>
    <property type="evidence" value="ECO:0007669"/>
    <property type="project" value="UniProtKB-SubCell"/>
</dbReference>
<dbReference type="InterPro" id="IPR035979">
    <property type="entry name" value="RBD_domain_sf"/>
</dbReference>
<proteinExistence type="inferred from homology"/>
<evidence type="ECO:0000256" key="1">
    <source>
        <dbReference type="ARBA" id="ARBA00004123"/>
    </source>
</evidence>
<dbReference type="Pfam" id="PF00076">
    <property type="entry name" value="RRM_1"/>
    <property type="match status" value="5"/>
</dbReference>
<dbReference type="EMBL" id="CP115611">
    <property type="protein sequence ID" value="WBW72617.1"/>
    <property type="molecule type" value="Genomic_DNA"/>
</dbReference>
<dbReference type="CDD" id="cd12565">
    <property type="entry name" value="RRM1_MRD1"/>
    <property type="match status" value="1"/>
</dbReference>
<feature type="compositionally biased region" description="Polar residues" evidence="10">
    <location>
        <begin position="165"/>
        <end position="175"/>
    </location>
</feature>
<dbReference type="PANTHER" id="PTHR48039:SF5">
    <property type="entry name" value="RNA-BINDING PROTEIN 28"/>
    <property type="match status" value="1"/>
</dbReference>
<dbReference type="AlphaFoldDB" id="A0AAF0AVL3"/>
<dbReference type="InterPro" id="IPR000504">
    <property type="entry name" value="RRM_dom"/>
</dbReference>
<keyword evidence="8" id="KW-0687">Ribonucleoprotein</keyword>
<evidence type="ECO:0000256" key="6">
    <source>
        <dbReference type="ARBA" id="ARBA00022884"/>
    </source>
</evidence>
<evidence type="ECO:0000259" key="11">
    <source>
        <dbReference type="PROSITE" id="PS50102"/>
    </source>
</evidence>
<feature type="compositionally biased region" description="Basic and acidic residues" evidence="10">
    <location>
        <begin position="100"/>
        <end position="127"/>
    </location>
</feature>
<dbReference type="GO" id="GO:0006364">
    <property type="term" value="P:rRNA processing"/>
    <property type="evidence" value="ECO:0007669"/>
    <property type="project" value="UniProtKB-KW"/>
</dbReference>
<comment type="subcellular location">
    <subcellularLocation>
        <location evidence="1">Nucleus</location>
    </subcellularLocation>
</comment>
<dbReference type="PANTHER" id="PTHR48039">
    <property type="entry name" value="RNA-BINDING MOTIF PROTEIN 14B"/>
    <property type="match status" value="1"/>
</dbReference>
<dbReference type="PROSITE" id="PS50102">
    <property type="entry name" value="RRM"/>
    <property type="match status" value="5"/>
</dbReference>
<name>A0AAF0AVL3_9SCHI</name>
<keyword evidence="6 9" id="KW-0694">RNA-binding</keyword>
<dbReference type="SUPFAM" id="SSF54928">
    <property type="entry name" value="RNA-binding domain, RBD"/>
    <property type="match status" value="3"/>
</dbReference>
<reference evidence="12 13" key="1">
    <citation type="journal article" date="2023" name="G3 (Bethesda)">
        <title>A high-quality reference genome for the fission yeast Schizosaccharomyces osmophilus.</title>
        <authorList>
            <person name="Jia G.S."/>
            <person name="Zhang W.C."/>
            <person name="Liang Y."/>
            <person name="Liu X.H."/>
            <person name="Rhind N."/>
            <person name="Pidoux A."/>
            <person name="Brysch-Herzberg M."/>
            <person name="Du L.L."/>
        </authorList>
    </citation>
    <scope>NUCLEOTIDE SEQUENCE [LARGE SCALE GENOMIC DNA]</scope>
    <source>
        <strain evidence="12 13">CBS 15793</strain>
    </source>
</reference>
<dbReference type="InterPro" id="IPR051945">
    <property type="entry name" value="RRM_MRD1_RNA_proc_ribogen"/>
</dbReference>
<dbReference type="Gene3D" id="3.30.70.330">
    <property type="match status" value="5"/>
</dbReference>
<evidence type="ECO:0000256" key="3">
    <source>
        <dbReference type="ARBA" id="ARBA00013428"/>
    </source>
</evidence>
<evidence type="ECO:0000313" key="12">
    <source>
        <dbReference type="EMBL" id="WBW72617.1"/>
    </source>
</evidence>
<dbReference type="CDD" id="cd12568">
    <property type="entry name" value="RRM3_MRD1"/>
    <property type="match status" value="1"/>
</dbReference>
<evidence type="ECO:0000256" key="5">
    <source>
        <dbReference type="ARBA" id="ARBA00022737"/>
    </source>
</evidence>
<evidence type="ECO:0000256" key="9">
    <source>
        <dbReference type="PROSITE-ProRule" id="PRU00176"/>
    </source>
</evidence>
<keyword evidence="7" id="KW-0539">Nucleus</keyword>
<feature type="compositionally biased region" description="Polar residues" evidence="10">
    <location>
        <begin position="273"/>
        <end position="285"/>
    </location>
</feature>
<evidence type="ECO:0000313" key="13">
    <source>
        <dbReference type="Proteomes" id="UP001212411"/>
    </source>
</evidence>
<gene>
    <name evidence="12" type="primary">mrd1</name>
    <name evidence="12" type="ORF">SOMG_00930</name>
</gene>
<comment type="similarity">
    <text evidence="2">Belongs to the RRM MRD1 family.</text>
</comment>
<sequence length="841" mass="95038">MSRIIIKNLPSYYEKEQLSKYLKSQSNLGVEITDVSVAKTKDGVSRRFAFIGFKNEQDAEKTVRYLDRSYIDSSRVEARVALDFQTANEKLRPWSKHSAKTKELKTIEQEKQVQKQKELEEKEKERREKKLKRKFIDTLQDDKARTFLQLSTATSKSRTWDNEDYTFNNKPSVAETNEEDEEYQELPFAKRQQTDEDGQPVSDTNGAPMIIDGRPQNNSEETEGNDKVDAEHSVSHENGKDAVNTEQKPLSDEEWLRLHRTRIREDAEETPTAEDQNVSEITTPSEAKPLEEKANPSLETPSSHEEEVQPDVSEYDQTIEKIQETKRLFLRNLTYSCTEEDISAHFQRFGALEQVHMPIDKRTNVPKGFAYVEFRNAEDAVQSFQELDGRPFQGRLLHILPAKARHNIVQDEFALSKLPLKKQKELKRKQTAASSTFSWNTLYMNNDAVVTSLASRLGVRKTDILDPTSSDSAVRQAMSETHIIQETKRFFEEHGVDLDAFKNSARSDNVILAKNFTYGTTAEELTSLFGQYGELGRVLIPPAGTIAIIEFINAPDARQAFGKLAYTRIKSSILYLEKAPKDVFQTAYKKNHAHEPEVFAETGAITTESAKELVSEDVDSLDTATLYVKNLNFSTKQSEFQSIFKPLEGYLSAVIRAKPDQKRPGQFLSMGFGFVEFKNKQCAIAAMQAMNGFVLAGHKLDIKLSHQGADAAAETRKLDSSKPKGTKILVKNLPFETSKKDIQSLFGAYGQLRSVRVPRKLDRSARGFAFAEFVTAREAENAMNALKHTHLLGRHLVLQYASASGMDDLNHAMDKAAKEARAEAGSTLVTGKRLIETGEEE</sequence>
<feature type="domain" description="RRM" evidence="11">
    <location>
        <begin position="624"/>
        <end position="707"/>
    </location>
</feature>
<evidence type="ECO:0000256" key="8">
    <source>
        <dbReference type="ARBA" id="ARBA00023274"/>
    </source>
</evidence>
<dbReference type="CDD" id="cd12570">
    <property type="entry name" value="RRM5_MRD1"/>
    <property type="match status" value="1"/>
</dbReference>
<dbReference type="Proteomes" id="UP001212411">
    <property type="component" value="Chromosome 1"/>
</dbReference>
<dbReference type="RefSeq" id="XP_056036860.1">
    <property type="nucleotide sequence ID" value="XM_056179723.1"/>
</dbReference>
<feature type="region of interest" description="Disordered" evidence="10">
    <location>
        <begin position="95"/>
        <end position="127"/>
    </location>
</feature>
<feature type="domain" description="RRM" evidence="11">
    <location>
        <begin position="2"/>
        <end position="83"/>
    </location>
</feature>
<dbReference type="GO" id="GO:0003729">
    <property type="term" value="F:mRNA binding"/>
    <property type="evidence" value="ECO:0007669"/>
    <property type="project" value="TreeGrafter"/>
</dbReference>
<evidence type="ECO:0000256" key="2">
    <source>
        <dbReference type="ARBA" id="ARBA00008033"/>
    </source>
</evidence>
<accession>A0AAF0AVL3</accession>
<organism evidence="12 13">
    <name type="scientific">Schizosaccharomyces osmophilus</name>
    <dbReference type="NCBI Taxonomy" id="2545709"/>
    <lineage>
        <taxon>Eukaryota</taxon>
        <taxon>Fungi</taxon>
        <taxon>Dikarya</taxon>
        <taxon>Ascomycota</taxon>
        <taxon>Taphrinomycotina</taxon>
        <taxon>Schizosaccharomycetes</taxon>
        <taxon>Schizosaccharomycetales</taxon>
        <taxon>Schizosaccharomycetaceae</taxon>
        <taxon>Schizosaccharomyces</taxon>
    </lineage>
</organism>
<dbReference type="GeneID" id="80874412"/>
<keyword evidence="5" id="KW-0677">Repeat</keyword>
<keyword evidence="13" id="KW-1185">Reference proteome</keyword>
<dbReference type="InterPro" id="IPR034482">
    <property type="entry name" value="Mrd1_RRM3"/>
</dbReference>
<feature type="domain" description="RRM" evidence="11">
    <location>
        <begin position="726"/>
        <end position="803"/>
    </location>
</feature>
<protein>
    <recommendedName>
        <fullName evidence="3">Multiple RNA-binding domain-containing protein 1</fullName>
    </recommendedName>
</protein>
<evidence type="ECO:0000256" key="4">
    <source>
        <dbReference type="ARBA" id="ARBA00022552"/>
    </source>
</evidence>